<evidence type="ECO:0000313" key="3">
    <source>
        <dbReference type="EMBL" id="OEL16111.1"/>
    </source>
</evidence>
<comment type="caution">
    <text evidence="3">The sequence shown here is derived from an EMBL/GenBank/DDBJ whole genome shotgun (WGS) entry which is preliminary data.</text>
</comment>
<protein>
    <recommendedName>
        <fullName evidence="2">Disease resistance R13L4/SHOC-2-like LRR domain-containing protein</fullName>
    </recommendedName>
</protein>
<keyword evidence="1" id="KW-0677">Repeat</keyword>
<accession>A0A1E5UTC7</accession>
<dbReference type="Gene3D" id="3.80.10.10">
    <property type="entry name" value="Ribonuclease Inhibitor"/>
    <property type="match status" value="2"/>
</dbReference>
<name>A0A1E5UTC7_9POAL</name>
<dbReference type="OrthoDB" id="687531at2759"/>
<dbReference type="InterPro" id="IPR032675">
    <property type="entry name" value="LRR_dom_sf"/>
</dbReference>
<dbReference type="PANTHER" id="PTHR47186:SF57">
    <property type="entry name" value="OS02G0478300 PROTEIN"/>
    <property type="match status" value="1"/>
</dbReference>
<dbReference type="STRING" id="888268.A0A1E5UTC7"/>
<gene>
    <name evidence="3" type="ORF">BAE44_0022870</name>
</gene>
<feature type="domain" description="Disease resistance R13L4/SHOC-2-like LRR" evidence="2">
    <location>
        <begin position="25"/>
        <end position="126"/>
    </location>
</feature>
<proteinExistence type="predicted"/>
<organism evidence="3 4">
    <name type="scientific">Dichanthelium oligosanthes</name>
    <dbReference type="NCBI Taxonomy" id="888268"/>
    <lineage>
        <taxon>Eukaryota</taxon>
        <taxon>Viridiplantae</taxon>
        <taxon>Streptophyta</taxon>
        <taxon>Embryophyta</taxon>
        <taxon>Tracheophyta</taxon>
        <taxon>Spermatophyta</taxon>
        <taxon>Magnoliopsida</taxon>
        <taxon>Liliopsida</taxon>
        <taxon>Poales</taxon>
        <taxon>Poaceae</taxon>
        <taxon>PACMAD clade</taxon>
        <taxon>Panicoideae</taxon>
        <taxon>Panicodae</taxon>
        <taxon>Paniceae</taxon>
        <taxon>Dichantheliinae</taxon>
        <taxon>Dichanthelium</taxon>
    </lineage>
</organism>
<dbReference type="PANTHER" id="PTHR47186">
    <property type="entry name" value="LEUCINE-RICH REPEAT-CONTAINING PROTEIN 57"/>
    <property type="match status" value="1"/>
</dbReference>
<dbReference type="Proteomes" id="UP000095767">
    <property type="component" value="Unassembled WGS sequence"/>
</dbReference>
<dbReference type="Pfam" id="PF23598">
    <property type="entry name" value="LRR_14"/>
    <property type="match status" value="2"/>
</dbReference>
<dbReference type="InterPro" id="IPR055414">
    <property type="entry name" value="LRR_R13L4/SHOC2-like"/>
</dbReference>
<evidence type="ECO:0000259" key="2">
    <source>
        <dbReference type="Pfam" id="PF23598"/>
    </source>
</evidence>
<evidence type="ECO:0000256" key="1">
    <source>
        <dbReference type="ARBA" id="ARBA00022737"/>
    </source>
</evidence>
<evidence type="ECO:0000313" key="4">
    <source>
        <dbReference type="Proteomes" id="UP000095767"/>
    </source>
</evidence>
<reference evidence="3 4" key="1">
    <citation type="submission" date="2016-09" db="EMBL/GenBank/DDBJ databases">
        <title>The draft genome of Dichanthelium oligosanthes: A C3 panicoid grass species.</title>
        <authorList>
            <person name="Studer A.J."/>
            <person name="Schnable J.C."/>
            <person name="Brutnell T.P."/>
        </authorList>
    </citation>
    <scope>NUCLEOTIDE SEQUENCE [LARGE SCALE GENOMIC DNA]</scope>
    <source>
        <strain evidence="4">cv. Kellogg 1175</strain>
        <tissue evidence="3">Leaf</tissue>
    </source>
</reference>
<sequence>RHLVISTNWEGDKNEFESAVDLSRVRSLTVFGKWRPFFISDKMRVLRVLDLEGTSGLVGHHLEHIGKLLHLRYLSLRGCIGICHLPADSLGNLKNLETLDIFGTYILKLPKTITKLRKLGHLLAGNLCNNDEDMYKEVTKGLPKPKACILTLYLLGFCAACCAPRLLQENLTEKDGEMNRSDVCTTCCCMMFPFLATNKVPVHMPRGIGKLKALRTLGLVNLAWDKAILQDIKRLTQLRRLAVTGISKKNGQEFGSVVANLSCLKYLLVQSRGMPGLCDCLNGWVEGLQNLVNLALWSSRILEYDAAMQVLGKLPNLVNLRLMAKSFQGEDLRFTFHPEAFLSLTVLVLCDIDGLKSVEFEDGAMPQLERLFLCGSFEETNTGLFSGLPLLPSLKEFILDGKTYEDDFMKDLQGQLAKNENGPVLKRW</sequence>
<dbReference type="AlphaFoldDB" id="A0A1E5UTC7"/>
<dbReference type="EMBL" id="LWDX02064005">
    <property type="protein sequence ID" value="OEL16111.1"/>
    <property type="molecule type" value="Genomic_DNA"/>
</dbReference>
<feature type="non-terminal residue" evidence="3">
    <location>
        <position position="1"/>
    </location>
</feature>
<keyword evidence="4" id="KW-1185">Reference proteome</keyword>
<feature type="domain" description="Disease resistance R13L4/SHOC-2-like LRR" evidence="2">
    <location>
        <begin position="279"/>
        <end position="399"/>
    </location>
</feature>
<dbReference type="SUPFAM" id="SSF52058">
    <property type="entry name" value="L domain-like"/>
    <property type="match status" value="1"/>
</dbReference>